<sequence length="168" mass="19117">MWELIKGLFTSGKILESAKDIIDEVVTSKEEKAKLHIMFEQMLNEHEQTILRMEVKDRDSARNREIETAKVGSRNFTQNILAYVGVIGFFAMMGYLLSNGLGEMNAEESFIIGNLTGMAGAIAKDIFSYYFGSSKGEHDTRPQAFDWQRFKNSDEFKKIKELGKDKGK</sequence>
<organism evidence="2 3">
    <name type="scientific">Cytophaga hutchinsonii (strain ATCC 33406 / DSM 1761 / CIP 103989 / NBRC 15051 / NCIMB 9469 / D465)</name>
    <dbReference type="NCBI Taxonomy" id="269798"/>
    <lineage>
        <taxon>Bacteria</taxon>
        <taxon>Pseudomonadati</taxon>
        <taxon>Bacteroidota</taxon>
        <taxon>Cytophagia</taxon>
        <taxon>Cytophagales</taxon>
        <taxon>Cytophagaceae</taxon>
        <taxon>Cytophaga</taxon>
    </lineage>
</organism>
<dbReference type="Proteomes" id="UP000001822">
    <property type="component" value="Chromosome"/>
</dbReference>
<keyword evidence="1" id="KW-0472">Membrane</keyword>
<dbReference type="KEGG" id="chu:CHU_1464"/>
<dbReference type="RefSeq" id="WP_011584850.1">
    <property type="nucleotide sequence ID" value="NC_008255.1"/>
</dbReference>
<gene>
    <name evidence="2" type="ordered locus">CHU_1464</name>
</gene>
<name>A0A6N4SQU2_CYTH3</name>
<evidence type="ECO:0000313" key="2">
    <source>
        <dbReference type="EMBL" id="ABG58735.1"/>
    </source>
</evidence>
<accession>A0A6N4SQU2</accession>
<evidence type="ECO:0000256" key="1">
    <source>
        <dbReference type="SAM" id="Phobius"/>
    </source>
</evidence>
<evidence type="ECO:0000313" key="3">
    <source>
        <dbReference type="Proteomes" id="UP000001822"/>
    </source>
</evidence>
<dbReference type="AlphaFoldDB" id="A0A6N4SQU2"/>
<keyword evidence="1" id="KW-0812">Transmembrane</keyword>
<feature type="transmembrane region" description="Helical" evidence="1">
    <location>
        <begin position="110"/>
        <end position="131"/>
    </location>
</feature>
<feature type="transmembrane region" description="Helical" evidence="1">
    <location>
        <begin position="80"/>
        <end position="98"/>
    </location>
</feature>
<keyword evidence="3" id="KW-1185">Reference proteome</keyword>
<proteinExistence type="predicted"/>
<keyword evidence="1" id="KW-1133">Transmembrane helix</keyword>
<protein>
    <submittedName>
        <fullName evidence="2">Uncharacterized protein</fullName>
    </submittedName>
</protein>
<dbReference type="EMBL" id="CP000383">
    <property type="protein sequence ID" value="ABG58735.1"/>
    <property type="molecule type" value="Genomic_DNA"/>
</dbReference>
<reference evidence="2 3" key="1">
    <citation type="journal article" date="2007" name="Appl. Environ. Microbiol.">
        <title>Genome sequence of the cellulolytic gliding bacterium Cytophaga hutchinsonii.</title>
        <authorList>
            <person name="Xie G."/>
            <person name="Bruce D.C."/>
            <person name="Challacombe J.F."/>
            <person name="Chertkov O."/>
            <person name="Detter J.C."/>
            <person name="Gilna P."/>
            <person name="Han C.S."/>
            <person name="Lucas S."/>
            <person name="Misra M."/>
            <person name="Myers G.L."/>
            <person name="Richardson P."/>
            <person name="Tapia R."/>
            <person name="Thayer N."/>
            <person name="Thompson L.S."/>
            <person name="Brettin T.S."/>
            <person name="Henrissat B."/>
            <person name="Wilson D.B."/>
            <person name="McBride M.J."/>
        </authorList>
    </citation>
    <scope>NUCLEOTIDE SEQUENCE [LARGE SCALE GENOMIC DNA]</scope>
    <source>
        <strain evidence="3">ATCC 33406 / DSM 1761 / CIP 103989 / NBRC 15051 / NCIMB 9469 / D465</strain>
    </source>
</reference>